<sequence>MTEPDALRAALAAENLFSPEHITDPYPLYAQARRAAPVFFNASANCWMVTRIEDILAVLRDTERFSSKYLMSPRTPLAPEIVALLGDADARLPTLLTTDPPDHTRLRGLLSKGFSAQRIAAMEPEIQAITDGLIDGFVADGRADLVPRFAFPFTSFVIGDMLGMPRADIARLKRWSDDWIRLVWNVEPVEQLIEAARGLAAFQRYFAEVIAERRRRPGDDLLSALIQAHLDDDARLSEEELIAVPMQLIMAGHETTLHLIGNALVPLLERPALLAAARADRGLIGHVVEEALRIDAPVLWISRRTTVEVELGGVTIPAGATLQLAACAANREESLFSEPATFEPCRPNADRHLSFGRGAHFCLGAPLARLEARVALERLLARLPNLRLDPEQPPERATSIGFRGYARLVALWDAPPGP</sequence>
<evidence type="ECO:0000256" key="4">
    <source>
        <dbReference type="ARBA" id="ARBA00023002"/>
    </source>
</evidence>
<evidence type="ECO:0000256" key="6">
    <source>
        <dbReference type="ARBA" id="ARBA00023033"/>
    </source>
</evidence>
<organism evidence="8 9">
    <name type="scientific">Sorangium cellulosum</name>
    <name type="common">Polyangium cellulosum</name>
    <dbReference type="NCBI Taxonomy" id="56"/>
    <lineage>
        <taxon>Bacteria</taxon>
        <taxon>Pseudomonadati</taxon>
        <taxon>Myxococcota</taxon>
        <taxon>Polyangia</taxon>
        <taxon>Polyangiales</taxon>
        <taxon>Polyangiaceae</taxon>
        <taxon>Sorangium</taxon>
    </lineage>
</organism>
<evidence type="ECO:0000256" key="7">
    <source>
        <dbReference type="RuleBase" id="RU000461"/>
    </source>
</evidence>
<evidence type="ECO:0000256" key="5">
    <source>
        <dbReference type="ARBA" id="ARBA00023004"/>
    </source>
</evidence>
<keyword evidence="4 7" id="KW-0560">Oxidoreductase</keyword>
<name>A0A150QPQ2_SORCE</name>
<dbReference type="RefSeq" id="WP_061608250.1">
    <property type="nucleotide sequence ID" value="NZ_JEMA01000458.1"/>
</dbReference>
<proteinExistence type="inferred from homology"/>
<dbReference type="Pfam" id="PF00067">
    <property type="entry name" value="p450"/>
    <property type="match status" value="1"/>
</dbReference>
<dbReference type="PRINTS" id="PR00359">
    <property type="entry name" value="BP450"/>
</dbReference>
<evidence type="ECO:0000256" key="3">
    <source>
        <dbReference type="ARBA" id="ARBA00022723"/>
    </source>
</evidence>
<dbReference type="GO" id="GO:0016705">
    <property type="term" value="F:oxidoreductase activity, acting on paired donors, with incorporation or reduction of molecular oxygen"/>
    <property type="evidence" value="ECO:0007669"/>
    <property type="project" value="InterPro"/>
</dbReference>
<evidence type="ECO:0008006" key="10">
    <source>
        <dbReference type="Google" id="ProtNLM"/>
    </source>
</evidence>
<dbReference type="InterPro" id="IPR002397">
    <property type="entry name" value="Cyt_P450_B"/>
</dbReference>
<dbReference type="InterPro" id="IPR036396">
    <property type="entry name" value="Cyt_P450_sf"/>
</dbReference>
<keyword evidence="6 7" id="KW-0503">Monooxygenase</keyword>
<evidence type="ECO:0000313" key="9">
    <source>
        <dbReference type="Proteomes" id="UP000075260"/>
    </source>
</evidence>
<gene>
    <name evidence="8" type="ORF">BE15_27715</name>
</gene>
<dbReference type="PANTHER" id="PTHR46696:SF1">
    <property type="entry name" value="CYTOCHROME P450 YJIB-RELATED"/>
    <property type="match status" value="1"/>
</dbReference>
<dbReference type="GO" id="GO:0004497">
    <property type="term" value="F:monooxygenase activity"/>
    <property type="evidence" value="ECO:0007669"/>
    <property type="project" value="UniProtKB-KW"/>
</dbReference>
<keyword evidence="3 7" id="KW-0479">Metal-binding</keyword>
<comment type="caution">
    <text evidence="8">The sequence shown here is derived from an EMBL/GenBank/DDBJ whole genome shotgun (WGS) entry which is preliminary data.</text>
</comment>
<dbReference type="Gene3D" id="1.10.630.10">
    <property type="entry name" value="Cytochrome P450"/>
    <property type="match status" value="1"/>
</dbReference>
<keyword evidence="2 7" id="KW-0349">Heme</keyword>
<dbReference type="InterPro" id="IPR017972">
    <property type="entry name" value="Cyt_P450_CS"/>
</dbReference>
<evidence type="ECO:0000256" key="2">
    <source>
        <dbReference type="ARBA" id="ARBA00022617"/>
    </source>
</evidence>
<dbReference type="PANTHER" id="PTHR46696">
    <property type="entry name" value="P450, PUTATIVE (EUROFUNG)-RELATED"/>
    <property type="match status" value="1"/>
</dbReference>
<evidence type="ECO:0000313" key="8">
    <source>
        <dbReference type="EMBL" id="KYF69628.1"/>
    </source>
</evidence>
<dbReference type="SUPFAM" id="SSF48264">
    <property type="entry name" value="Cytochrome P450"/>
    <property type="match status" value="1"/>
</dbReference>
<comment type="similarity">
    <text evidence="1 7">Belongs to the cytochrome P450 family.</text>
</comment>
<dbReference type="AlphaFoldDB" id="A0A150QPQ2"/>
<reference evidence="8 9" key="1">
    <citation type="submission" date="2014-02" db="EMBL/GenBank/DDBJ databases">
        <title>The small core and large imbalanced accessory genome model reveals a collaborative survival strategy of Sorangium cellulosum strains in nature.</title>
        <authorList>
            <person name="Han K."/>
            <person name="Peng R."/>
            <person name="Blom J."/>
            <person name="Li Y.-Z."/>
        </authorList>
    </citation>
    <scope>NUCLEOTIDE SEQUENCE [LARGE SCALE GENOMIC DNA]</scope>
    <source>
        <strain evidence="8 9">So0008-312</strain>
    </source>
</reference>
<dbReference type="GO" id="GO:0005506">
    <property type="term" value="F:iron ion binding"/>
    <property type="evidence" value="ECO:0007669"/>
    <property type="project" value="InterPro"/>
</dbReference>
<dbReference type="EMBL" id="JEMA01000458">
    <property type="protein sequence ID" value="KYF69628.1"/>
    <property type="molecule type" value="Genomic_DNA"/>
</dbReference>
<dbReference type="GO" id="GO:0020037">
    <property type="term" value="F:heme binding"/>
    <property type="evidence" value="ECO:0007669"/>
    <property type="project" value="InterPro"/>
</dbReference>
<protein>
    <recommendedName>
        <fullName evidence="10">Cytochrome P450</fullName>
    </recommendedName>
</protein>
<dbReference type="Proteomes" id="UP000075260">
    <property type="component" value="Unassembled WGS sequence"/>
</dbReference>
<evidence type="ECO:0000256" key="1">
    <source>
        <dbReference type="ARBA" id="ARBA00010617"/>
    </source>
</evidence>
<keyword evidence="5 7" id="KW-0408">Iron</keyword>
<dbReference type="PROSITE" id="PS00086">
    <property type="entry name" value="CYTOCHROME_P450"/>
    <property type="match status" value="1"/>
</dbReference>
<accession>A0A150QPQ2</accession>
<dbReference type="FunFam" id="1.10.630.10:FF:000018">
    <property type="entry name" value="Cytochrome P450 monooxygenase"/>
    <property type="match status" value="1"/>
</dbReference>
<dbReference type="InterPro" id="IPR001128">
    <property type="entry name" value="Cyt_P450"/>
</dbReference>